<dbReference type="AlphaFoldDB" id="A0A9P8CHU7"/>
<protein>
    <submittedName>
        <fullName evidence="1">Uncharacterized protein</fullName>
    </submittedName>
</protein>
<evidence type="ECO:0000313" key="1">
    <source>
        <dbReference type="EMBL" id="KAG9245836.1"/>
    </source>
</evidence>
<keyword evidence="2" id="KW-1185">Reference proteome</keyword>
<comment type="caution">
    <text evidence="1">The sequence shown here is derived from an EMBL/GenBank/DDBJ whole genome shotgun (WGS) entry which is preliminary data.</text>
</comment>
<gene>
    <name evidence="1" type="ORF">BJ878DRAFT_332592</name>
</gene>
<proteinExistence type="predicted"/>
<dbReference type="Proteomes" id="UP000887226">
    <property type="component" value="Unassembled WGS sequence"/>
</dbReference>
<organism evidence="1 2">
    <name type="scientific">Calycina marina</name>
    <dbReference type="NCBI Taxonomy" id="1763456"/>
    <lineage>
        <taxon>Eukaryota</taxon>
        <taxon>Fungi</taxon>
        <taxon>Dikarya</taxon>
        <taxon>Ascomycota</taxon>
        <taxon>Pezizomycotina</taxon>
        <taxon>Leotiomycetes</taxon>
        <taxon>Helotiales</taxon>
        <taxon>Pezizellaceae</taxon>
        <taxon>Calycina</taxon>
    </lineage>
</organism>
<accession>A0A9P8CHU7</accession>
<reference evidence="1" key="1">
    <citation type="journal article" date="2021" name="IMA Fungus">
        <title>Genomic characterization of three marine fungi, including Emericellopsis atlantica sp. nov. with signatures of a generalist lifestyle and marine biomass degradation.</title>
        <authorList>
            <person name="Hagestad O.C."/>
            <person name="Hou L."/>
            <person name="Andersen J.H."/>
            <person name="Hansen E.H."/>
            <person name="Altermark B."/>
            <person name="Li C."/>
            <person name="Kuhnert E."/>
            <person name="Cox R.J."/>
            <person name="Crous P.W."/>
            <person name="Spatafora J.W."/>
            <person name="Lail K."/>
            <person name="Amirebrahimi M."/>
            <person name="Lipzen A."/>
            <person name="Pangilinan J."/>
            <person name="Andreopoulos W."/>
            <person name="Hayes R.D."/>
            <person name="Ng V."/>
            <person name="Grigoriev I.V."/>
            <person name="Jackson S.A."/>
            <person name="Sutton T.D.S."/>
            <person name="Dobson A.D.W."/>
            <person name="Rama T."/>
        </authorList>
    </citation>
    <scope>NUCLEOTIDE SEQUENCE</scope>
    <source>
        <strain evidence="1">TRa3180A</strain>
    </source>
</reference>
<dbReference type="EMBL" id="MU253829">
    <property type="protein sequence ID" value="KAG9245836.1"/>
    <property type="molecule type" value="Genomic_DNA"/>
</dbReference>
<evidence type="ECO:0000313" key="2">
    <source>
        <dbReference type="Proteomes" id="UP000887226"/>
    </source>
</evidence>
<sequence>MERDQRSQMTLQQDYQAQSPHNHLTISTLSYLKDISLRNLADSLSINKAFLLLDGVEATHRICLTIKYYPVNHLHSESLIPIFLSEVMSIYLLHHQWHFVHLQHKAFLSMRKLPRSLLNWRKSIAMGANTLAIRNRRDLMASLLHLIQLERVLEYHRRTRSTLC</sequence>
<name>A0A9P8CHU7_9HELO</name>